<dbReference type="RefSeq" id="WP_188498144.1">
    <property type="nucleotide sequence ID" value="NZ_BMFV01000024.1"/>
</dbReference>
<evidence type="ECO:0000313" key="2">
    <source>
        <dbReference type="EMBL" id="GGH85016.1"/>
    </source>
</evidence>
<protein>
    <submittedName>
        <fullName evidence="2">SAM-dependent methyltransferase</fullName>
    </submittedName>
</protein>
<keyword evidence="2" id="KW-0808">Transferase</keyword>
<dbReference type="PANTHER" id="PTHR38451">
    <property type="entry name" value="TRNA (ADENINE(22)-N(1))-METHYLTRANSFERASE"/>
    <property type="match status" value="1"/>
</dbReference>
<dbReference type="InterPro" id="IPR029063">
    <property type="entry name" value="SAM-dependent_MTases_sf"/>
</dbReference>
<dbReference type="AlphaFoldDB" id="A0A8J3EN01"/>
<reference evidence="2" key="1">
    <citation type="journal article" date="2014" name="Int. J. Syst. Evol. Microbiol.">
        <title>Complete genome sequence of Corynebacterium casei LMG S-19264T (=DSM 44701T), isolated from a smear-ripened cheese.</title>
        <authorList>
            <consortium name="US DOE Joint Genome Institute (JGI-PGF)"/>
            <person name="Walter F."/>
            <person name="Albersmeier A."/>
            <person name="Kalinowski J."/>
            <person name="Ruckert C."/>
        </authorList>
    </citation>
    <scope>NUCLEOTIDE SEQUENCE</scope>
    <source>
        <strain evidence="2">CGMCC 1.12777</strain>
    </source>
</reference>
<accession>A0A8J3EN01</accession>
<proteinExistence type="predicted"/>
<dbReference type="Gene3D" id="1.10.287.1890">
    <property type="match status" value="1"/>
</dbReference>
<dbReference type="Pfam" id="PF04816">
    <property type="entry name" value="TrmK"/>
    <property type="match status" value="1"/>
</dbReference>
<keyword evidence="1" id="KW-0175">Coiled coil</keyword>
<keyword evidence="2" id="KW-0489">Methyltransferase</keyword>
<organism evidence="2 3">
    <name type="scientific">Pullulanibacillus pueri</name>
    <dbReference type="NCBI Taxonomy" id="1437324"/>
    <lineage>
        <taxon>Bacteria</taxon>
        <taxon>Bacillati</taxon>
        <taxon>Bacillota</taxon>
        <taxon>Bacilli</taxon>
        <taxon>Bacillales</taxon>
        <taxon>Sporolactobacillaceae</taxon>
        <taxon>Pullulanibacillus</taxon>
    </lineage>
</organism>
<dbReference type="GO" id="GO:0032259">
    <property type="term" value="P:methylation"/>
    <property type="evidence" value="ECO:0007669"/>
    <property type="project" value="UniProtKB-KW"/>
</dbReference>
<feature type="coiled-coil region" evidence="1">
    <location>
        <begin position="205"/>
        <end position="235"/>
    </location>
</feature>
<dbReference type="PANTHER" id="PTHR38451:SF1">
    <property type="entry name" value="TRNA (ADENINE(22)-N(1))-METHYLTRANSFERASE"/>
    <property type="match status" value="1"/>
</dbReference>
<sequence>MKELILSERLLKVATFIPENARLADIGSDHAYLPCYAALNNLIKKGIAGEINEGPYRSATETVLAYRLEDKIEVRQGDGLSVIQASDKINTIVIAGMGGELIRSILEKGKEKLTEDTCLILQPNVGEKTLREWLVSEQWDIINEVILKEEGHIYEIIVAHKTASPKTLTLKDLWFGPFNRKAASEVFKEKWMSERDKRLMILESLSKAKSHEEAIEAKKQKVNDEIRLIEEVLAE</sequence>
<dbReference type="EMBL" id="BMFV01000024">
    <property type="protein sequence ID" value="GGH85016.1"/>
    <property type="molecule type" value="Genomic_DNA"/>
</dbReference>
<dbReference type="PIRSF" id="PIRSF018637">
    <property type="entry name" value="TrmK"/>
    <property type="match status" value="1"/>
</dbReference>
<evidence type="ECO:0000256" key="1">
    <source>
        <dbReference type="SAM" id="Coils"/>
    </source>
</evidence>
<gene>
    <name evidence="2" type="ORF">GCM10007096_29430</name>
</gene>
<dbReference type="SUPFAM" id="SSF53335">
    <property type="entry name" value="S-adenosyl-L-methionine-dependent methyltransferases"/>
    <property type="match status" value="1"/>
</dbReference>
<keyword evidence="3" id="KW-1185">Reference proteome</keyword>
<evidence type="ECO:0000313" key="3">
    <source>
        <dbReference type="Proteomes" id="UP000656813"/>
    </source>
</evidence>
<dbReference type="Gene3D" id="3.40.50.150">
    <property type="entry name" value="Vaccinia Virus protein VP39"/>
    <property type="match status" value="1"/>
</dbReference>
<name>A0A8J3EN01_9BACL</name>
<dbReference type="GO" id="GO:0160105">
    <property type="term" value="F:tRNA (adenine(22)-N1)-methyltransferase activity"/>
    <property type="evidence" value="ECO:0007669"/>
    <property type="project" value="InterPro"/>
</dbReference>
<dbReference type="Proteomes" id="UP000656813">
    <property type="component" value="Unassembled WGS sequence"/>
</dbReference>
<comment type="caution">
    <text evidence="2">The sequence shown here is derived from an EMBL/GenBank/DDBJ whole genome shotgun (WGS) entry which is preliminary data.</text>
</comment>
<reference evidence="2" key="2">
    <citation type="submission" date="2020-09" db="EMBL/GenBank/DDBJ databases">
        <authorList>
            <person name="Sun Q."/>
            <person name="Zhou Y."/>
        </authorList>
    </citation>
    <scope>NUCLEOTIDE SEQUENCE</scope>
    <source>
        <strain evidence="2">CGMCC 1.12777</strain>
    </source>
</reference>
<dbReference type="InterPro" id="IPR006901">
    <property type="entry name" value="TrmK"/>
</dbReference>